<dbReference type="AlphaFoldDB" id="A0A1H1L5Y5"/>
<keyword evidence="12" id="KW-1185">Reference proteome</keyword>
<feature type="transmembrane region" description="Helical" evidence="9">
    <location>
        <begin position="106"/>
        <end position="130"/>
    </location>
</feature>
<dbReference type="Pfam" id="PF20154">
    <property type="entry name" value="LNT_N"/>
    <property type="match status" value="1"/>
</dbReference>
<evidence type="ECO:0000256" key="4">
    <source>
        <dbReference type="ARBA" id="ARBA00022679"/>
    </source>
</evidence>
<evidence type="ECO:0000313" key="11">
    <source>
        <dbReference type="EMBL" id="SDR69817.1"/>
    </source>
</evidence>
<evidence type="ECO:0000259" key="10">
    <source>
        <dbReference type="PROSITE" id="PS50263"/>
    </source>
</evidence>
<dbReference type="NCBIfam" id="TIGR00546">
    <property type="entry name" value="lnt"/>
    <property type="match status" value="1"/>
</dbReference>
<feature type="transmembrane region" description="Helical" evidence="9">
    <location>
        <begin position="142"/>
        <end position="160"/>
    </location>
</feature>
<keyword evidence="4 9" id="KW-0808">Transferase</keyword>
<dbReference type="InterPro" id="IPR036526">
    <property type="entry name" value="C-N_Hydrolase_sf"/>
</dbReference>
<feature type="transmembrane region" description="Helical" evidence="9">
    <location>
        <begin position="180"/>
        <end position="201"/>
    </location>
</feature>
<evidence type="ECO:0000256" key="6">
    <source>
        <dbReference type="ARBA" id="ARBA00022989"/>
    </source>
</evidence>
<dbReference type="InterPro" id="IPR045378">
    <property type="entry name" value="LNT_N"/>
</dbReference>
<dbReference type="SUPFAM" id="SSF56317">
    <property type="entry name" value="Carbon-nitrogen hydrolase"/>
    <property type="match status" value="1"/>
</dbReference>
<evidence type="ECO:0000256" key="5">
    <source>
        <dbReference type="ARBA" id="ARBA00022692"/>
    </source>
</evidence>
<dbReference type="GO" id="GO:0016410">
    <property type="term" value="F:N-acyltransferase activity"/>
    <property type="evidence" value="ECO:0007669"/>
    <property type="project" value="UniProtKB-UniRule"/>
</dbReference>
<dbReference type="InterPro" id="IPR003010">
    <property type="entry name" value="C-N_Hydrolase"/>
</dbReference>
<proteinExistence type="inferred from homology"/>
<reference evidence="12" key="1">
    <citation type="submission" date="2016-10" db="EMBL/GenBank/DDBJ databases">
        <authorList>
            <person name="Varghese N."/>
            <person name="Submissions S."/>
        </authorList>
    </citation>
    <scope>NUCLEOTIDE SEQUENCE [LARGE SCALE GENOMIC DNA]</scope>
    <source>
        <strain evidence="12">NRRL B-51270</strain>
    </source>
</reference>
<keyword evidence="6 9" id="KW-1133">Transmembrane helix</keyword>
<keyword evidence="3 9" id="KW-1003">Cell membrane</keyword>
<evidence type="ECO:0000256" key="3">
    <source>
        <dbReference type="ARBA" id="ARBA00022475"/>
    </source>
</evidence>
<dbReference type="OrthoDB" id="9811121at2"/>
<feature type="transmembrane region" description="Helical" evidence="9">
    <location>
        <begin position="208"/>
        <end position="226"/>
    </location>
</feature>
<feature type="transmembrane region" description="Helical" evidence="9">
    <location>
        <begin position="53"/>
        <end position="69"/>
    </location>
</feature>
<feature type="transmembrane region" description="Helical" evidence="9">
    <location>
        <begin position="512"/>
        <end position="530"/>
    </location>
</feature>
<evidence type="ECO:0000313" key="12">
    <source>
        <dbReference type="Proteomes" id="UP000243207"/>
    </source>
</evidence>
<accession>A0A1H1L5Y5</accession>
<feature type="transmembrane region" description="Helical" evidence="9">
    <location>
        <begin position="76"/>
        <end position="94"/>
    </location>
</feature>
<dbReference type="Proteomes" id="UP000243207">
    <property type="component" value="Chromosome I"/>
</dbReference>
<dbReference type="EC" id="2.3.1.269" evidence="9"/>
<gene>
    <name evidence="9" type="primary">lnt</name>
    <name evidence="11" type="ORF">SAMN05216421_0053</name>
</gene>
<comment type="similarity">
    <text evidence="2 9">Belongs to the CN hydrolase family. Apolipoprotein N-acyltransferase subfamily.</text>
</comment>
<dbReference type="GO" id="GO:0005886">
    <property type="term" value="C:plasma membrane"/>
    <property type="evidence" value="ECO:0007669"/>
    <property type="project" value="UniProtKB-SubCell"/>
</dbReference>
<keyword evidence="5 9" id="KW-0812">Transmembrane</keyword>
<dbReference type="UniPathway" id="UPA00666"/>
<dbReference type="STRING" id="487184.SAMN05216421_0053"/>
<keyword evidence="7 9" id="KW-0472">Membrane</keyword>
<evidence type="ECO:0000256" key="8">
    <source>
        <dbReference type="ARBA" id="ARBA00023315"/>
    </source>
</evidence>
<keyword evidence="11" id="KW-0449">Lipoprotein</keyword>
<dbReference type="PROSITE" id="PS50263">
    <property type="entry name" value="CN_HYDROLASE"/>
    <property type="match status" value="1"/>
</dbReference>
<dbReference type="EMBL" id="LT629736">
    <property type="protein sequence ID" value="SDR69817.1"/>
    <property type="molecule type" value="Genomic_DNA"/>
</dbReference>
<organism evidence="11 12">
    <name type="scientific">Halopseudomonas xinjiangensis</name>
    <dbReference type="NCBI Taxonomy" id="487184"/>
    <lineage>
        <taxon>Bacteria</taxon>
        <taxon>Pseudomonadati</taxon>
        <taxon>Pseudomonadota</taxon>
        <taxon>Gammaproteobacteria</taxon>
        <taxon>Pseudomonadales</taxon>
        <taxon>Pseudomonadaceae</taxon>
        <taxon>Halopseudomonas</taxon>
    </lineage>
</organism>
<dbReference type="GO" id="GO:0042158">
    <property type="term" value="P:lipoprotein biosynthetic process"/>
    <property type="evidence" value="ECO:0007669"/>
    <property type="project" value="UniProtKB-UniRule"/>
</dbReference>
<keyword evidence="8 9" id="KW-0012">Acyltransferase</keyword>
<comment type="subcellular location">
    <subcellularLocation>
        <location evidence="1 9">Cell membrane</location>
        <topology evidence="1 9">Multi-pass membrane protein</topology>
    </subcellularLocation>
</comment>
<protein>
    <recommendedName>
        <fullName evidence="9">Apolipoprotein N-acyltransferase</fullName>
        <shortName evidence="9">ALP N-acyltransferase</shortName>
        <ecNumber evidence="9">2.3.1.269</ecNumber>
    </recommendedName>
</protein>
<evidence type="ECO:0000256" key="9">
    <source>
        <dbReference type="HAMAP-Rule" id="MF_01148"/>
    </source>
</evidence>
<comment type="function">
    <text evidence="9">Catalyzes the phospholipid dependent N-acylation of the N-terminal cysteine of apolipoprotein, the last step in lipoprotein maturation.</text>
</comment>
<evidence type="ECO:0000256" key="7">
    <source>
        <dbReference type="ARBA" id="ARBA00023136"/>
    </source>
</evidence>
<name>A0A1H1L5Y5_9GAMM</name>
<dbReference type="PANTHER" id="PTHR38686:SF1">
    <property type="entry name" value="APOLIPOPROTEIN N-ACYLTRANSFERASE"/>
    <property type="match status" value="1"/>
</dbReference>
<feature type="domain" description="CN hydrolase" evidence="10">
    <location>
        <begin position="241"/>
        <end position="497"/>
    </location>
</feature>
<dbReference type="HAMAP" id="MF_01148">
    <property type="entry name" value="Lnt"/>
    <property type="match status" value="1"/>
</dbReference>
<evidence type="ECO:0000256" key="2">
    <source>
        <dbReference type="ARBA" id="ARBA00010065"/>
    </source>
</evidence>
<dbReference type="Pfam" id="PF00795">
    <property type="entry name" value="CN_hydrolase"/>
    <property type="match status" value="1"/>
</dbReference>
<evidence type="ECO:0000256" key="1">
    <source>
        <dbReference type="ARBA" id="ARBA00004651"/>
    </source>
</evidence>
<dbReference type="PANTHER" id="PTHR38686">
    <property type="entry name" value="APOLIPOPROTEIN N-ACYLTRANSFERASE"/>
    <property type="match status" value="1"/>
</dbReference>
<dbReference type="InterPro" id="IPR004563">
    <property type="entry name" value="Apolipo_AcylTrfase"/>
</dbReference>
<comment type="pathway">
    <text evidence="9">Protein modification; lipoprotein biosynthesis (N-acyl transfer).</text>
</comment>
<comment type="catalytic activity">
    <reaction evidence="9">
        <text>N-terminal S-1,2-diacyl-sn-glyceryl-L-cysteinyl-[lipoprotein] + a glycerophospholipid = N-acyl-S-1,2-diacyl-sn-glyceryl-L-cysteinyl-[lipoprotein] + a 2-acyl-sn-glycero-3-phospholipid + H(+)</text>
        <dbReference type="Rhea" id="RHEA:48228"/>
        <dbReference type="Rhea" id="RHEA-COMP:14681"/>
        <dbReference type="Rhea" id="RHEA-COMP:14684"/>
        <dbReference type="ChEBI" id="CHEBI:15378"/>
        <dbReference type="ChEBI" id="CHEBI:136912"/>
        <dbReference type="ChEBI" id="CHEBI:140656"/>
        <dbReference type="ChEBI" id="CHEBI:140657"/>
        <dbReference type="ChEBI" id="CHEBI:140660"/>
        <dbReference type="EC" id="2.3.1.269"/>
    </reaction>
</comment>
<dbReference type="Gene3D" id="3.60.110.10">
    <property type="entry name" value="Carbon-nitrogen hydrolase"/>
    <property type="match status" value="1"/>
</dbReference>
<dbReference type="RefSeq" id="WP_093391033.1">
    <property type="nucleotide sequence ID" value="NZ_LT629736.1"/>
</dbReference>
<sequence length="544" mass="59936">MSFTRFGLSWPARIQEADTDSAPAALALSWRVMLAVLSGLMLCAPWLQPAMFWTAWIGWVPLLFALSGASYSRSLLLGWVAGTVCFAGASHWMIDFAVNLKGVSWPMGALLAVFFWSYVGGATALGCVLYRWLSERLPGLDVLSFPCAILAVLSAYPLLFQTHFAEAQVFFLPGIQAVDLVGAQGMDFIMLVASALAFELLRRSGRRWLSVAAGLALALWFGYGWVSLNSWDERVADWETRRIGLVQPNDAVSLDLPPPAPGFSREEPEEMVATRRLAKLGAQWIAWPEARYKGYFDMYSVRRGYAEEMSGLGVPLIFHDVERRWEETGRVSYNSVALLDTHGELAGTYRKMQRMPFGEYLPAFFHLPGLKALSDLFLGEFLQPLTPGAEHAYFQIADMQVVPKVCYETAFPAFIAEAVGGDAAGRVLLFLSQDGWFGETSQPFQHKAMSIVRGVENRVPMVHLINNGPSVATTPSGRTVAQTQAFSRAQLLVDLPFSATSGGSFYSRHPHLAALLMYCLLAGLVGLALWHPSRRSSQTTSPAQ</sequence>